<organism evidence="2 3">
    <name type="scientific">Tritrichomonas foetus</name>
    <dbReference type="NCBI Taxonomy" id="1144522"/>
    <lineage>
        <taxon>Eukaryota</taxon>
        <taxon>Metamonada</taxon>
        <taxon>Parabasalia</taxon>
        <taxon>Tritrichomonadida</taxon>
        <taxon>Tritrichomonadidae</taxon>
        <taxon>Tritrichomonas</taxon>
    </lineage>
</organism>
<feature type="compositionally biased region" description="Polar residues" evidence="1">
    <location>
        <begin position="122"/>
        <end position="133"/>
    </location>
</feature>
<accession>A0A1J4KK53</accession>
<evidence type="ECO:0000313" key="3">
    <source>
        <dbReference type="Proteomes" id="UP000179807"/>
    </source>
</evidence>
<keyword evidence="3" id="KW-1185">Reference proteome</keyword>
<dbReference type="GeneID" id="94835132"/>
<gene>
    <name evidence="2" type="ORF">TRFO_18859</name>
</gene>
<feature type="region of interest" description="Disordered" evidence="1">
    <location>
        <begin position="106"/>
        <end position="160"/>
    </location>
</feature>
<dbReference type="EMBL" id="MLAK01000583">
    <property type="protein sequence ID" value="OHT11603.1"/>
    <property type="molecule type" value="Genomic_DNA"/>
</dbReference>
<feature type="region of interest" description="Disordered" evidence="1">
    <location>
        <begin position="232"/>
        <end position="260"/>
    </location>
</feature>
<dbReference type="Proteomes" id="UP000179807">
    <property type="component" value="Unassembled WGS sequence"/>
</dbReference>
<name>A0A1J4KK53_9EUKA</name>
<proteinExistence type="predicted"/>
<sequence length="418" mass="48752">MFQIQRPRNPPFGEHIINKDELIINTNEMTFCKQLATQQIQMSNLQPTDYKKLQEELNRAQSRILESKNKFDNKKVALEKMIQNCIQQSKPPIIENQLTIPIGIRPIPDINKPEQKVPPPRQNNIAQKTSSGLRNDRNSKNNANVNSGNNINLNNNKNNTLRSERSYRAIERNTTQNTGNPLDIWVRSAPLFRPLPTEKDIDEICRAIDTEKLVGTTQSRQHWSDHLRDVVRNSQRESRKSKNQILQPPGKPPSPNEVSEYWRKRVPPFPIEDIQKNNRSTFHYLLSAFVEAKPLPKANDDDIDSPENNDFLLTHVLLPRIGCDDYLSHPFEERLELELQSAGLEKPTEGQECCNDVFSQEIEQYKEEINSLQPQIDLIHDEILSKLPEFVKDEERRMTEQQEYTELLKEFRRKTHKK</sequence>
<protein>
    <submittedName>
        <fullName evidence="2">Uncharacterized protein</fullName>
    </submittedName>
</protein>
<evidence type="ECO:0000313" key="2">
    <source>
        <dbReference type="EMBL" id="OHT11603.1"/>
    </source>
</evidence>
<dbReference type="VEuPathDB" id="TrichDB:TRFO_18859"/>
<feature type="compositionally biased region" description="Low complexity" evidence="1">
    <location>
        <begin position="140"/>
        <end position="159"/>
    </location>
</feature>
<dbReference type="RefSeq" id="XP_068364739.1">
    <property type="nucleotide sequence ID" value="XM_068500428.1"/>
</dbReference>
<comment type="caution">
    <text evidence="2">The sequence shown here is derived from an EMBL/GenBank/DDBJ whole genome shotgun (WGS) entry which is preliminary data.</text>
</comment>
<dbReference type="AlphaFoldDB" id="A0A1J4KK53"/>
<reference evidence="2" key="1">
    <citation type="submission" date="2016-10" db="EMBL/GenBank/DDBJ databases">
        <authorList>
            <person name="Benchimol M."/>
            <person name="Almeida L.G."/>
            <person name="Vasconcelos A.T."/>
            <person name="Perreira-Neves A."/>
            <person name="Rosa I.A."/>
            <person name="Tasca T."/>
            <person name="Bogo M.R."/>
            <person name="de Souza W."/>
        </authorList>
    </citation>
    <scope>NUCLEOTIDE SEQUENCE [LARGE SCALE GENOMIC DNA]</scope>
    <source>
        <strain evidence="2">K</strain>
    </source>
</reference>
<evidence type="ECO:0000256" key="1">
    <source>
        <dbReference type="SAM" id="MobiDB-lite"/>
    </source>
</evidence>
<dbReference type="OrthoDB" id="10603714at2759"/>